<keyword evidence="4" id="KW-1185">Reference proteome</keyword>
<dbReference type="InterPro" id="IPR004330">
    <property type="entry name" value="FAR1_DNA_bnd_dom"/>
</dbReference>
<evidence type="ECO:0000313" key="3">
    <source>
        <dbReference type="EMBL" id="EEF51433.1"/>
    </source>
</evidence>
<dbReference type="Pfam" id="PF03101">
    <property type="entry name" value="FAR1"/>
    <property type="match status" value="1"/>
</dbReference>
<dbReference type="AlphaFoldDB" id="B9R9F6"/>
<sequence length="216" mass="24024">MRMTEVVLVMKTWMSDSKCQISYLNVDHDCRSSNVAHASEAQCSPSSKDDSVAEGILKVGTGFESDEHAYNFYKYARLVGFSVRKDWVNRSKVHGLVVSRKYTCSKEGYRRKALKTEAQVITSSSTPANGSESESIEIFLDEREAEDQDEDRVAKIQEKAGDNRNIKEAHELSYRQRQHPSADAAFYEINMVNSISGGPPPASDTVSKTLLASNSA</sequence>
<feature type="region of interest" description="Disordered" evidence="1">
    <location>
        <begin position="195"/>
        <end position="216"/>
    </location>
</feature>
<feature type="domain" description="FAR1" evidence="2">
    <location>
        <begin position="72"/>
        <end position="120"/>
    </location>
</feature>
<dbReference type="EMBL" id="EQ973773">
    <property type="protein sequence ID" value="EEF51433.1"/>
    <property type="molecule type" value="Genomic_DNA"/>
</dbReference>
<protein>
    <recommendedName>
        <fullName evidence="2">FAR1 domain-containing protein</fullName>
    </recommendedName>
</protein>
<dbReference type="eggNOG" id="ENOG502QSMI">
    <property type="taxonomic scope" value="Eukaryota"/>
</dbReference>
<name>B9R9F6_RICCO</name>
<organism evidence="3 4">
    <name type="scientific">Ricinus communis</name>
    <name type="common">Castor bean</name>
    <dbReference type="NCBI Taxonomy" id="3988"/>
    <lineage>
        <taxon>Eukaryota</taxon>
        <taxon>Viridiplantae</taxon>
        <taxon>Streptophyta</taxon>
        <taxon>Embryophyta</taxon>
        <taxon>Tracheophyta</taxon>
        <taxon>Spermatophyta</taxon>
        <taxon>Magnoliopsida</taxon>
        <taxon>eudicotyledons</taxon>
        <taxon>Gunneridae</taxon>
        <taxon>Pentapetalae</taxon>
        <taxon>rosids</taxon>
        <taxon>fabids</taxon>
        <taxon>Malpighiales</taxon>
        <taxon>Euphorbiaceae</taxon>
        <taxon>Acalyphoideae</taxon>
        <taxon>Acalypheae</taxon>
        <taxon>Ricinus</taxon>
    </lineage>
</organism>
<evidence type="ECO:0000256" key="1">
    <source>
        <dbReference type="SAM" id="MobiDB-lite"/>
    </source>
</evidence>
<dbReference type="Proteomes" id="UP000008311">
    <property type="component" value="Unassembled WGS sequence"/>
</dbReference>
<feature type="compositionally biased region" description="Polar residues" evidence="1">
    <location>
        <begin position="204"/>
        <end position="216"/>
    </location>
</feature>
<dbReference type="PANTHER" id="PTHR46328">
    <property type="entry name" value="FAR-RED IMPAIRED RESPONSIVE (FAR1) FAMILY PROTEIN-RELATED"/>
    <property type="match status" value="1"/>
</dbReference>
<reference evidence="4" key="1">
    <citation type="journal article" date="2010" name="Nat. Biotechnol.">
        <title>Draft genome sequence of the oilseed species Ricinus communis.</title>
        <authorList>
            <person name="Chan A.P."/>
            <person name="Crabtree J."/>
            <person name="Zhao Q."/>
            <person name="Lorenzi H."/>
            <person name="Orvis J."/>
            <person name="Puiu D."/>
            <person name="Melake-Berhan A."/>
            <person name="Jones K.M."/>
            <person name="Redman J."/>
            <person name="Chen G."/>
            <person name="Cahoon E.B."/>
            <person name="Gedil M."/>
            <person name="Stanke M."/>
            <person name="Haas B.J."/>
            <person name="Wortman J.R."/>
            <person name="Fraser-Liggett C.M."/>
            <person name="Ravel J."/>
            <person name="Rabinowicz P.D."/>
        </authorList>
    </citation>
    <scope>NUCLEOTIDE SEQUENCE [LARGE SCALE GENOMIC DNA]</scope>
    <source>
        <strain evidence="4">cv. Hale</strain>
    </source>
</reference>
<evidence type="ECO:0000259" key="2">
    <source>
        <dbReference type="Pfam" id="PF03101"/>
    </source>
</evidence>
<dbReference type="InParanoid" id="B9R9F6"/>
<evidence type="ECO:0000313" key="4">
    <source>
        <dbReference type="Proteomes" id="UP000008311"/>
    </source>
</evidence>
<dbReference type="PANTHER" id="PTHR46328:SF34">
    <property type="entry name" value="PROTEIN FAR1-RELATED SEQUENCE 5-LIKE"/>
    <property type="match status" value="1"/>
</dbReference>
<proteinExistence type="predicted"/>
<accession>B9R9F6</accession>
<gene>
    <name evidence="3" type="ORF">RCOM_1496800</name>
</gene>